<feature type="transmembrane region" description="Helical" evidence="1">
    <location>
        <begin position="246"/>
        <end position="263"/>
    </location>
</feature>
<gene>
    <name evidence="2" type="ORF">SAMN04488109_5956</name>
</gene>
<dbReference type="AlphaFoldDB" id="A0A1M5WRP8"/>
<keyword evidence="1" id="KW-0812">Transmembrane</keyword>
<feature type="transmembrane region" description="Helical" evidence="1">
    <location>
        <begin position="104"/>
        <end position="125"/>
    </location>
</feature>
<reference evidence="2 3" key="1">
    <citation type="submission" date="2016-11" db="EMBL/GenBank/DDBJ databases">
        <authorList>
            <person name="Jaros S."/>
            <person name="Januszkiewicz K."/>
            <person name="Wedrychowicz H."/>
        </authorList>
    </citation>
    <scope>NUCLEOTIDE SEQUENCE [LARGE SCALE GENOMIC DNA]</scope>
    <source>
        <strain evidence="2 3">DSM 24574</strain>
    </source>
</reference>
<keyword evidence="1" id="KW-1133">Transmembrane helix</keyword>
<keyword evidence="3" id="KW-1185">Reference proteome</keyword>
<feature type="transmembrane region" description="Helical" evidence="1">
    <location>
        <begin position="181"/>
        <end position="201"/>
    </location>
</feature>
<keyword evidence="1" id="KW-0472">Membrane</keyword>
<dbReference type="Proteomes" id="UP000184212">
    <property type="component" value="Unassembled WGS sequence"/>
</dbReference>
<evidence type="ECO:0008006" key="4">
    <source>
        <dbReference type="Google" id="ProtNLM"/>
    </source>
</evidence>
<feature type="transmembrane region" description="Helical" evidence="1">
    <location>
        <begin position="146"/>
        <end position="166"/>
    </location>
</feature>
<dbReference type="OrthoDB" id="1122300at2"/>
<protein>
    <recommendedName>
        <fullName evidence="4">DoxX protein</fullName>
    </recommendedName>
</protein>
<evidence type="ECO:0000313" key="3">
    <source>
        <dbReference type="Proteomes" id="UP000184212"/>
    </source>
</evidence>
<feature type="transmembrane region" description="Helical" evidence="1">
    <location>
        <begin position="46"/>
        <end position="64"/>
    </location>
</feature>
<organism evidence="2 3">
    <name type="scientific">Chryseolinea serpens</name>
    <dbReference type="NCBI Taxonomy" id="947013"/>
    <lineage>
        <taxon>Bacteria</taxon>
        <taxon>Pseudomonadati</taxon>
        <taxon>Bacteroidota</taxon>
        <taxon>Cytophagia</taxon>
        <taxon>Cytophagales</taxon>
        <taxon>Fulvivirgaceae</taxon>
        <taxon>Chryseolinea</taxon>
    </lineage>
</organism>
<name>A0A1M5WRP8_9BACT</name>
<dbReference type="RefSeq" id="WP_073141931.1">
    <property type="nucleotide sequence ID" value="NZ_FQWQ01000005.1"/>
</dbReference>
<dbReference type="STRING" id="947013.SAMN04488109_5956"/>
<feature type="transmembrane region" description="Helical" evidence="1">
    <location>
        <begin position="208"/>
        <end position="226"/>
    </location>
</feature>
<accession>A0A1M5WRP8</accession>
<dbReference type="EMBL" id="FQWQ01000005">
    <property type="protein sequence ID" value="SHH90305.1"/>
    <property type="molecule type" value="Genomic_DNA"/>
</dbReference>
<evidence type="ECO:0000313" key="2">
    <source>
        <dbReference type="EMBL" id="SHH90305.1"/>
    </source>
</evidence>
<proteinExistence type="predicted"/>
<evidence type="ECO:0000256" key="1">
    <source>
        <dbReference type="SAM" id="Phobius"/>
    </source>
</evidence>
<feature type="transmembrane region" description="Helical" evidence="1">
    <location>
        <begin position="71"/>
        <end position="92"/>
    </location>
</feature>
<sequence>MEALIKIGRTCYGILMTTIGINQLIFADFRPAILPRWPSWRTSPEIEAYITGVIFIAAGLAIVFSKKARLVALVLGCMFLAVILFWFLPYILFIQPHAIRHLGVWGNVGKTLAFCGGAFVVAGSFPHEVQGQETSRFLALPEKLIPFGRILFSTTMIQFGFCHFIYVDPISTMVPGWIPGHYFWTYATGVALIGSGVAIVLKIKLKLVSLLLSLMIFLWFISVHIPSAIADPVVDHGNLVVSSADALGFSGTALMIALTTAPSRANRFRSVKREPESALP</sequence>
<feature type="transmembrane region" description="Helical" evidence="1">
    <location>
        <begin position="7"/>
        <end position="26"/>
    </location>
</feature>